<evidence type="ECO:0000313" key="4">
    <source>
        <dbReference type="EMBL" id="BAT59155.1"/>
    </source>
</evidence>
<dbReference type="OrthoDB" id="9811471at2"/>
<dbReference type="InterPro" id="IPR000120">
    <property type="entry name" value="Amidase"/>
</dbReference>
<evidence type="ECO:0000259" key="3">
    <source>
        <dbReference type="Pfam" id="PF01425"/>
    </source>
</evidence>
<dbReference type="InterPro" id="IPR023631">
    <property type="entry name" value="Amidase_dom"/>
</dbReference>
<proteinExistence type="predicted"/>
<reference evidence="4 5" key="1">
    <citation type="submission" date="2015-08" db="EMBL/GenBank/DDBJ databases">
        <title>Investigation of the bacterial diversity of lava forest soil.</title>
        <authorList>
            <person name="Lee J.S."/>
        </authorList>
    </citation>
    <scope>NUCLEOTIDE SEQUENCE [LARGE SCALE GENOMIC DNA]</scope>
    <source>
        <strain evidence="4 5">GJW-30</strain>
    </source>
</reference>
<dbReference type="InterPro" id="IPR036928">
    <property type="entry name" value="AS_sf"/>
</dbReference>
<dbReference type="Gene3D" id="3.90.1300.10">
    <property type="entry name" value="Amidase signature (AS) domain"/>
    <property type="match status" value="1"/>
</dbReference>
<dbReference type="PANTHER" id="PTHR11895">
    <property type="entry name" value="TRANSAMIDASE"/>
    <property type="match status" value="1"/>
</dbReference>
<sequence length="468" mass="49889">MIDPSNMTLTEVASAIRKKKISSVEVTKAMLARIKRWQPHTNAYVRVDEEGALKAAKAADRELARSKDVGPLHGVPMAHKDMYYMAGKLAECGSKIRKGYRPKETATAVQRLEAAGAIHVGALHMVEFAYGPTGHNEHLGPARNAWDKERITGGSSSGSATAVAARTTYVALGSDTGGSIRLPAHFCGVTGVKPTWSRVSRANAMPLSFSLDTVGPLALSAKDGGLIQSIISGPDPLDPTTLAAPAWNTKAAKRSIKGLTIGVPSNFYVDDLESDVAKALDQTIKTFKKLGAKVVKVKLPDQMMVSAAAVMTLAVEAAATHAHWLRTRPDDYGAQVRNRLENGLGYTGVQYLEALRWRSAAIAQHLAAMGKADVILAPASRAVAPTIAETDVGGALDAEAIIQQVTRFMRPVNYLGIPVTVIPVAHTAAGMPIGLQIMGRPYGDETTIAFGRAFQDETDFHRKAPMPS</sequence>
<dbReference type="AlphaFoldDB" id="A0A0S3PTE4"/>
<dbReference type="SUPFAM" id="SSF75304">
    <property type="entry name" value="Amidase signature (AS) enzymes"/>
    <property type="match status" value="1"/>
</dbReference>
<feature type="domain" description="Amidase" evidence="3">
    <location>
        <begin position="25"/>
        <end position="447"/>
    </location>
</feature>
<dbReference type="RefSeq" id="WP_096354150.1">
    <property type="nucleotide sequence ID" value="NZ_AP014946.1"/>
</dbReference>
<protein>
    <recommendedName>
        <fullName evidence="2">Indoleacetamide hydrolase</fullName>
    </recommendedName>
</protein>
<evidence type="ECO:0000256" key="2">
    <source>
        <dbReference type="ARBA" id="ARBA00021874"/>
    </source>
</evidence>
<dbReference type="GO" id="GO:0016874">
    <property type="term" value="F:ligase activity"/>
    <property type="evidence" value="ECO:0007669"/>
    <property type="project" value="UniProtKB-KW"/>
</dbReference>
<dbReference type="EMBL" id="AP014946">
    <property type="protein sequence ID" value="BAT59155.1"/>
    <property type="molecule type" value="Genomic_DNA"/>
</dbReference>
<keyword evidence="4" id="KW-0808">Transferase</keyword>
<dbReference type="PANTHER" id="PTHR11895:SF176">
    <property type="entry name" value="AMIDASE AMID-RELATED"/>
    <property type="match status" value="1"/>
</dbReference>
<dbReference type="InterPro" id="IPR020556">
    <property type="entry name" value="Amidase_CS"/>
</dbReference>
<keyword evidence="4" id="KW-0436">Ligase</keyword>
<evidence type="ECO:0000313" key="5">
    <source>
        <dbReference type="Proteomes" id="UP000236884"/>
    </source>
</evidence>
<dbReference type="PROSITE" id="PS00571">
    <property type="entry name" value="AMIDASES"/>
    <property type="match status" value="1"/>
</dbReference>
<organism evidence="4 5">
    <name type="scientific">Variibacter gotjawalensis</name>
    <dbReference type="NCBI Taxonomy" id="1333996"/>
    <lineage>
        <taxon>Bacteria</taxon>
        <taxon>Pseudomonadati</taxon>
        <taxon>Pseudomonadota</taxon>
        <taxon>Alphaproteobacteria</taxon>
        <taxon>Hyphomicrobiales</taxon>
        <taxon>Nitrobacteraceae</taxon>
        <taxon>Variibacter</taxon>
    </lineage>
</organism>
<keyword evidence="5" id="KW-1185">Reference proteome</keyword>
<comment type="function">
    <text evidence="1">Hydrolyzes indole-3-acetamide (IAM) into indole-3-acetic acid (IAA).</text>
</comment>
<evidence type="ECO:0000256" key="1">
    <source>
        <dbReference type="ARBA" id="ARBA00003871"/>
    </source>
</evidence>
<dbReference type="KEGG" id="vgo:GJW-30_1_01685"/>
<dbReference type="GO" id="GO:0016740">
    <property type="term" value="F:transferase activity"/>
    <property type="evidence" value="ECO:0007669"/>
    <property type="project" value="UniProtKB-KW"/>
</dbReference>
<accession>A0A0S3PTE4</accession>
<gene>
    <name evidence="4" type="primary">gatA_3</name>
    <name evidence="4" type="ORF">GJW-30_1_01685</name>
</gene>
<dbReference type="Proteomes" id="UP000236884">
    <property type="component" value="Chromosome"/>
</dbReference>
<name>A0A0S3PTE4_9BRAD</name>
<dbReference type="Pfam" id="PF01425">
    <property type="entry name" value="Amidase"/>
    <property type="match status" value="1"/>
</dbReference>